<accession>A0A084VW51</accession>
<dbReference type="AlphaFoldDB" id="A0A084VW51"/>
<gene>
    <name evidence="2" type="ORF">ZHAS_00009866</name>
</gene>
<dbReference type="VEuPathDB" id="VectorBase:ASIC009866"/>
<protein>
    <submittedName>
        <fullName evidence="2 3">Uncharacterized protein</fullName>
    </submittedName>
</protein>
<keyword evidence="4" id="KW-1185">Reference proteome</keyword>
<reference evidence="2 4" key="1">
    <citation type="journal article" date="2014" name="BMC Genomics">
        <title>Genome sequence of Anopheles sinensis provides insight into genetics basis of mosquito competence for malaria parasites.</title>
        <authorList>
            <person name="Zhou D."/>
            <person name="Zhang D."/>
            <person name="Ding G."/>
            <person name="Shi L."/>
            <person name="Hou Q."/>
            <person name="Ye Y."/>
            <person name="Xu Y."/>
            <person name="Zhou H."/>
            <person name="Xiong C."/>
            <person name="Li S."/>
            <person name="Yu J."/>
            <person name="Hong S."/>
            <person name="Yu X."/>
            <person name="Zou P."/>
            <person name="Chen C."/>
            <person name="Chang X."/>
            <person name="Wang W."/>
            <person name="Lv Y."/>
            <person name="Sun Y."/>
            <person name="Ma L."/>
            <person name="Shen B."/>
            <person name="Zhu C."/>
        </authorList>
    </citation>
    <scope>NUCLEOTIDE SEQUENCE [LARGE SCALE GENOMIC DNA]</scope>
</reference>
<evidence type="ECO:0000313" key="2">
    <source>
        <dbReference type="EMBL" id="KFB42195.1"/>
    </source>
</evidence>
<feature type="compositionally biased region" description="Basic and acidic residues" evidence="1">
    <location>
        <begin position="85"/>
        <end position="110"/>
    </location>
</feature>
<dbReference type="Proteomes" id="UP000030765">
    <property type="component" value="Unassembled WGS sequence"/>
</dbReference>
<sequence>MEPCPNCWWSFTSPWGCYRQLVPAESNQQPNVQLQTPVGGRVSIERGSSVVMLQMGAKNQVPFSPSSEKRARGTVMRGVPLCAPSKERPVRESDAVLEASKDDVENARQK</sequence>
<feature type="region of interest" description="Disordered" evidence="1">
    <location>
        <begin position="81"/>
        <end position="110"/>
    </location>
</feature>
<dbReference type="EMBL" id="KE525168">
    <property type="protein sequence ID" value="KFB42195.1"/>
    <property type="molecule type" value="Genomic_DNA"/>
</dbReference>
<proteinExistence type="predicted"/>
<evidence type="ECO:0000313" key="4">
    <source>
        <dbReference type="Proteomes" id="UP000030765"/>
    </source>
</evidence>
<reference evidence="3" key="2">
    <citation type="submission" date="2020-05" db="UniProtKB">
        <authorList>
            <consortium name="EnsemblMetazoa"/>
        </authorList>
    </citation>
    <scope>IDENTIFICATION</scope>
</reference>
<name>A0A084VW51_ANOSI</name>
<dbReference type="EMBL" id="ATLV01017442">
    <property type="status" value="NOT_ANNOTATED_CDS"/>
    <property type="molecule type" value="Genomic_DNA"/>
</dbReference>
<organism evidence="2">
    <name type="scientific">Anopheles sinensis</name>
    <name type="common">Mosquito</name>
    <dbReference type="NCBI Taxonomy" id="74873"/>
    <lineage>
        <taxon>Eukaryota</taxon>
        <taxon>Metazoa</taxon>
        <taxon>Ecdysozoa</taxon>
        <taxon>Arthropoda</taxon>
        <taxon>Hexapoda</taxon>
        <taxon>Insecta</taxon>
        <taxon>Pterygota</taxon>
        <taxon>Neoptera</taxon>
        <taxon>Endopterygota</taxon>
        <taxon>Diptera</taxon>
        <taxon>Nematocera</taxon>
        <taxon>Culicoidea</taxon>
        <taxon>Culicidae</taxon>
        <taxon>Anophelinae</taxon>
        <taxon>Anopheles</taxon>
    </lineage>
</organism>
<evidence type="ECO:0000256" key="1">
    <source>
        <dbReference type="SAM" id="MobiDB-lite"/>
    </source>
</evidence>
<evidence type="ECO:0000313" key="3">
    <source>
        <dbReference type="EnsemblMetazoa" id="ASIC009866-PA"/>
    </source>
</evidence>
<dbReference type="EnsemblMetazoa" id="ASIC009866-RA">
    <property type="protein sequence ID" value="ASIC009866-PA"/>
    <property type="gene ID" value="ASIC009866"/>
</dbReference>